<dbReference type="AlphaFoldDB" id="A0AAD6QER9"/>
<reference evidence="1" key="1">
    <citation type="journal article" date="2023" name="Mol. Ecol. Resour.">
        <title>Chromosome-level genome assembly of a triploid poplar Populus alba 'Berolinensis'.</title>
        <authorList>
            <person name="Chen S."/>
            <person name="Yu Y."/>
            <person name="Wang X."/>
            <person name="Wang S."/>
            <person name="Zhang T."/>
            <person name="Zhou Y."/>
            <person name="He R."/>
            <person name="Meng N."/>
            <person name="Wang Y."/>
            <person name="Liu W."/>
            <person name="Liu Z."/>
            <person name="Liu J."/>
            <person name="Guo Q."/>
            <person name="Huang H."/>
            <person name="Sederoff R.R."/>
            <person name="Wang G."/>
            <person name="Qu G."/>
            <person name="Chen S."/>
        </authorList>
    </citation>
    <scope>NUCLEOTIDE SEQUENCE</scope>
    <source>
        <strain evidence="1">SC-2020</strain>
    </source>
</reference>
<sequence>MWLEISPLEWVQHLKQSLNDDEMRIIGLGLPCSMIRVRFLLTDSKPADPLFAVEVGGAFAAQHGLLLATDTGCAVLF</sequence>
<evidence type="ECO:0000313" key="2">
    <source>
        <dbReference type="Proteomes" id="UP001164929"/>
    </source>
</evidence>
<dbReference type="Proteomes" id="UP001164929">
    <property type="component" value="Chromosome 8"/>
</dbReference>
<comment type="caution">
    <text evidence="1">The sequence shown here is derived from an EMBL/GenBank/DDBJ whole genome shotgun (WGS) entry which is preliminary data.</text>
</comment>
<accession>A0AAD6QER9</accession>
<evidence type="ECO:0000313" key="1">
    <source>
        <dbReference type="EMBL" id="KAJ6988835.1"/>
    </source>
</evidence>
<protein>
    <submittedName>
        <fullName evidence="1">Uncharacterized protein</fullName>
    </submittedName>
</protein>
<dbReference type="EMBL" id="JAQIZT010000008">
    <property type="protein sequence ID" value="KAJ6988835.1"/>
    <property type="molecule type" value="Genomic_DNA"/>
</dbReference>
<keyword evidence="2" id="KW-1185">Reference proteome</keyword>
<proteinExistence type="predicted"/>
<organism evidence="1 2">
    <name type="scientific">Populus alba x Populus x berolinensis</name>
    <dbReference type="NCBI Taxonomy" id="444605"/>
    <lineage>
        <taxon>Eukaryota</taxon>
        <taxon>Viridiplantae</taxon>
        <taxon>Streptophyta</taxon>
        <taxon>Embryophyta</taxon>
        <taxon>Tracheophyta</taxon>
        <taxon>Spermatophyta</taxon>
        <taxon>Magnoliopsida</taxon>
        <taxon>eudicotyledons</taxon>
        <taxon>Gunneridae</taxon>
        <taxon>Pentapetalae</taxon>
        <taxon>rosids</taxon>
        <taxon>fabids</taxon>
        <taxon>Malpighiales</taxon>
        <taxon>Salicaceae</taxon>
        <taxon>Saliceae</taxon>
        <taxon>Populus</taxon>
    </lineage>
</organism>
<name>A0AAD6QER9_9ROSI</name>
<gene>
    <name evidence="1" type="ORF">NC653_021673</name>
</gene>